<organism evidence="13 14">
    <name type="scientific">Pistricoccus aurantiacus</name>
    <dbReference type="NCBI Taxonomy" id="1883414"/>
    <lineage>
        <taxon>Bacteria</taxon>
        <taxon>Pseudomonadati</taxon>
        <taxon>Pseudomonadota</taxon>
        <taxon>Gammaproteobacteria</taxon>
        <taxon>Oceanospirillales</taxon>
        <taxon>Halomonadaceae</taxon>
        <taxon>Pistricoccus</taxon>
    </lineage>
</organism>
<comment type="catalytic activity">
    <reaction evidence="1 11">
        <text>3-deoxy-alpha-D-manno-2-octulosonate-8-phosphate + H2O = 3-deoxy-alpha-D-manno-oct-2-ulosonate + phosphate</text>
        <dbReference type="Rhea" id="RHEA:11500"/>
        <dbReference type="ChEBI" id="CHEBI:15377"/>
        <dbReference type="ChEBI" id="CHEBI:43474"/>
        <dbReference type="ChEBI" id="CHEBI:85985"/>
        <dbReference type="ChEBI" id="CHEBI:85986"/>
        <dbReference type="EC" id="3.1.3.45"/>
    </reaction>
</comment>
<evidence type="ECO:0000256" key="1">
    <source>
        <dbReference type="ARBA" id="ARBA00000898"/>
    </source>
</evidence>
<comment type="similarity">
    <text evidence="3 11">Belongs to the KdsC family.</text>
</comment>
<dbReference type="RefSeq" id="WP_147185347.1">
    <property type="nucleotide sequence ID" value="NZ_CP042382.1"/>
</dbReference>
<feature type="binding site" evidence="12">
    <location>
        <position position="115"/>
    </location>
    <ligand>
        <name>Mg(2+)</name>
        <dbReference type="ChEBI" id="CHEBI:18420"/>
    </ligand>
</feature>
<dbReference type="InterPro" id="IPR050793">
    <property type="entry name" value="CMP-NeuNAc_synthase"/>
</dbReference>
<keyword evidence="9 11" id="KW-0460">Magnesium</keyword>
<dbReference type="KEGG" id="paur:FGL86_14765"/>
<evidence type="ECO:0000256" key="4">
    <source>
        <dbReference type="ARBA" id="ARBA00011881"/>
    </source>
</evidence>
<feature type="binding site" evidence="12">
    <location>
        <position position="22"/>
    </location>
    <ligand>
        <name>Mg(2+)</name>
        <dbReference type="ChEBI" id="CHEBI:18420"/>
    </ligand>
</feature>
<keyword evidence="7 11" id="KW-0479">Metal-binding</keyword>
<evidence type="ECO:0000256" key="5">
    <source>
        <dbReference type="ARBA" id="ARBA00013066"/>
    </source>
</evidence>
<protein>
    <recommendedName>
        <fullName evidence="6 11">3-deoxy-D-manno-octulosonate 8-phosphate phosphatase KdsC</fullName>
        <ecNumber evidence="5 11">3.1.3.45</ecNumber>
    </recommendedName>
    <alternativeName>
        <fullName evidence="10 11">KDO 8-P phosphatase</fullName>
    </alternativeName>
</protein>
<dbReference type="Pfam" id="PF08282">
    <property type="entry name" value="Hydrolase_3"/>
    <property type="match status" value="1"/>
</dbReference>
<comment type="function">
    <text evidence="11">Catalyzes the hydrolysis of 3-deoxy-D-manno-octulosonate 8-phosphate (KDO 8-P) to 3-deoxy-D-manno-octulosonate (KDO) and inorganic phosphate.</text>
</comment>
<keyword evidence="8 11" id="KW-0378">Hydrolase</keyword>
<keyword evidence="11" id="KW-0448">Lipopolysaccharide biosynthesis</keyword>
<dbReference type="PIRSF" id="PIRSF006118">
    <property type="entry name" value="KDO8-P_Ptase"/>
    <property type="match status" value="1"/>
</dbReference>
<keyword evidence="14" id="KW-1185">Reference proteome</keyword>
<evidence type="ECO:0000256" key="10">
    <source>
        <dbReference type="ARBA" id="ARBA00031051"/>
    </source>
</evidence>
<proteinExistence type="inferred from homology"/>
<evidence type="ECO:0000256" key="7">
    <source>
        <dbReference type="ARBA" id="ARBA00022723"/>
    </source>
</evidence>
<dbReference type="InterPro" id="IPR036412">
    <property type="entry name" value="HAD-like_sf"/>
</dbReference>
<dbReference type="SUPFAM" id="SSF56784">
    <property type="entry name" value="HAD-like"/>
    <property type="match status" value="1"/>
</dbReference>
<dbReference type="CDD" id="cd01630">
    <property type="entry name" value="HAD_KDO-like"/>
    <property type="match status" value="1"/>
</dbReference>
<dbReference type="GO" id="GO:0008781">
    <property type="term" value="F:N-acylneuraminate cytidylyltransferase activity"/>
    <property type="evidence" value="ECO:0007669"/>
    <property type="project" value="TreeGrafter"/>
</dbReference>
<dbReference type="EMBL" id="CP042382">
    <property type="protein sequence ID" value="QEA40216.1"/>
    <property type="molecule type" value="Genomic_DNA"/>
</dbReference>
<dbReference type="GO" id="GO:0019143">
    <property type="term" value="F:3-deoxy-manno-octulosonate-8-phosphatase activity"/>
    <property type="evidence" value="ECO:0007669"/>
    <property type="project" value="UniProtKB-UniRule"/>
</dbReference>
<evidence type="ECO:0000256" key="6">
    <source>
        <dbReference type="ARBA" id="ARBA00020092"/>
    </source>
</evidence>
<evidence type="ECO:0000313" key="13">
    <source>
        <dbReference type="EMBL" id="QEA40216.1"/>
    </source>
</evidence>
<evidence type="ECO:0000256" key="2">
    <source>
        <dbReference type="ARBA" id="ARBA00001946"/>
    </source>
</evidence>
<comment type="cofactor">
    <cofactor evidence="2 11 12">
        <name>Mg(2+)</name>
        <dbReference type="ChEBI" id="CHEBI:18420"/>
    </cofactor>
</comment>
<reference evidence="13 14" key="1">
    <citation type="submission" date="2019-06" db="EMBL/GenBank/DDBJ databases">
        <title>Genome analyses of bacteria isolated from kimchi.</title>
        <authorList>
            <person name="Lee S."/>
            <person name="Ahn S."/>
            <person name="Roh S."/>
        </authorList>
    </citation>
    <scope>NUCLEOTIDE SEQUENCE [LARGE SCALE GENOMIC DNA]</scope>
    <source>
        <strain evidence="13 14">CBA4606</strain>
    </source>
</reference>
<dbReference type="PANTHER" id="PTHR21485:SF3">
    <property type="entry name" value="N-ACYLNEURAMINATE CYTIDYLYLTRANSFERASE"/>
    <property type="match status" value="1"/>
</dbReference>
<dbReference type="Gene3D" id="3.40.50.1000">
    <property type="entry name" value="HAD superfamily/HAD-like"/>
    <property type="match status" value="1"/>
</dbReference>
<gene>
    <name evidence="13" type="ORF">FGL86_14765</name>
</gene>
<accession>A0A5B8SU32</accession>
<evidence type="ECO:0000256" key="9">
    <source>
        <dbReference type="ARBA" id="ARBA00022842"/>
    </source>
</evidence>
<dbReference type="SFLD" id="SFLDG01136">
    <property type="entry name" value="C1.6:_Phosphoserine_Phosphatas"/>
    <property type="match status" value="1"/>
</dbReference>
<feature type="binding site" evidence="12">
    <location>
        <position position="24"/>
    </location>
    <ligand>
        <name>substrate</name>
    </ligand>
</feature>
<sequence length="198" mass="21463">MPSATSDGFSVRAQKIELLALDVDGVLTDGRLYFHADGSEIKTFHTQDGHRLKLLQQSGIKIALITGRESPMVTRRAVALGIEHIIQGRDDKLAALQELMNQLGLDFFQVAYCGDDLPDLAAIHLAGLGISVPNAPPYIQDAADWVTQTPGGFGAVREICDRLLEARGCWERVVETFLQGASLSDHPLSDHSSADEEG</sequence>
<dbReference type="SFLD" id="SFLDS00003">
    <property type="entry name" value="Haloacid_Dehalogenase"/>
    <property type="match status" value="1"/>
</dbReference>
<evidence type="ECO:0000256" key="3">
    <source>
        <dbReference type="ARBA" id="ARBA00005893"/>
    </source>
</evidence>
<dbReference type="PANTHER" id="PTHR21485">
    <property type="entry name" value="HAD SUPERFAMILY MEMBERS CMAS AND KDSC"/>
    <property type="match status" value="1"/>
</dbReference>
<evidence type="ECO:0000256" key="11">
    <source>
        <dbReference type="PIRNR" id="PIRNR006118"/>
    </source>
</evidence>
<dbReference type="GO" id="GO:0046872">
    <property type="term" value="F:metal ion binding"/>
    <property type="evidence" value="ECO:0007669"/>
    <property type="project" value="UniProtKB-UniRule"/>
</dbReference>
<dbReference type="SFLD" id="SFLDG01138">
    <property type="entry name" value="C1.6.2:_Deoxy-d-mannose-octulo"/>
    <property type="match status" value="1"/>
</dbReference>
<evidence type="ECO:0000313" key="14">
    <source>
        <dbReference type="Proteomes" id="UP000321272"/>
    </source>
</evidence>
<evidence type="ECO:0000256" key="12">
    <source>
        <dbReference type="PIRSR" id="PIRSR006118-2"/>
    </source>
</evidence>
<dbReference type="InterPro" id="IPR010023">
    <property type="entry name" value="KdsC_fam"/>
</dbReference>
<dbReference type="GO" id="GO:0009103">
    <property type="term" value="P:lipopolysaccharide biosynthetic process"/>
    <property type="evidence" value="ECO:0007669"/>
    <property type="project" value="UniProtKB-UniRule"/>
</dbReference>
<dbReference type="InterPro" id="IPR023214">
    <property type="entry name" value="HAD_sf"/>
</dbReference>
<dbReference type="Proteomes" id="UP000321272">
    <property type="component" value="Chromosome"/>
</dbReference>
<dbReference type="FunFam" id="3.40.50.1000:FF:000029">
    <property type="entry name" value="3-deoxy-D-manno-octulosonate 8-phosphate phosphatase KdsC"/>
    <property type="match status" value="1"/>
</dbReference>
<dbReference type="AlphaFoldDB" id="A0A5B8SU32"/>
<evidence type="ECO:0000256" key="8">
    <source>
        <dbReference type="ARBA" id="ARBA00022801"/>
    </source>
</evidence>
<dbReference type="EC" id="3.1.3.45" evidence="5 11"/>
<dbReference type="OrthoDB" id="9805604at2"/>
<dbReference type="NCBIfam" id="TIGR01670">
    <property type="entry name" value="KdsC-phosphatas"/>
    <property type="match status" value="1"/>
</dbReference>
<comment type="subunit">
    <text evidence="4 11">Homotetramer.</text>
</comment>
<name>A0A5B8SU32_9GAMM</name>